<protein>
    <recommendedName>
        <fullName evidence="11">Tripartite ATP-independent periplasmic transporters DctQ component domain-containing protein</fullName>
    </recommendedName>
</protein>
<feature type="domain" description="Tripartite ATP-independent periplasmic transporters DctQ component" evidence="11">
    <location>
        <begin position="26"/>
        <end position="157"/>
    </location>
</feature>
<dbReference type="RefSeq" id="WP_165404136.1">
    <property type="nucleotide sequence ID" value="NZ_BMHA01000002.1"/>
</dbReference>
<dbReference type="PANTHER" id="PTHR35011">
    <property type="entry name" value="2,3-DIKETO-L-GULONATE TRAP TRANSPORTER SMALL PERMEASE PROTEIN YIAM"/>
    <property type="match status" value="1"/>
</dbReference>
<evidence type="ECO:0000256" key="5">
    <source>
        <dbReference type="ARBA" id="ARBA00022692"/>
    </source>
</evidence>
<evidence type="ECO:0000256" key="6">
    <source>
        <dbReference type="ARBA" id="ARBA00022989"/>
    </source>
</evidence>
<organism evidence="12 13">
    <name type="scientific">Egicoccus halophilus</name>
    <dbReference type="NCBI Taxonomy" id="1670830"/>
    <lineage>
        <taxon>Bacteria</taxon>
        <taxon>Bacillati</taxon>
        <taxon>Actinomycetota</taxon>
        <taxon>Nitriliruptoria</taxon>
        <taxon>Egicoccales</taxon>
        <taxon>Egicoccaceae</taxon>
        <taxon>Egicoccus</taxon>
    </lineage>
</organism>
<reference evidence="12" key="2">
    <citation type="submission" date="2020-09" db="EMBL/GenBank/DDBJ databases">
        <authorList>
            <person name="Sun Q."/>
            <person name="Zhou Y."/>
        </authorList>
    </citation>
    <scope>NUCLEOTIDE SEQUENCE</scope>
    <source>
        <strain evidence="12">CGMCC 1.14988</strain>
    </source>
</reference>
<name>A0A8J3ETK2_9ACTN</name>
<gene>
    <name evidence="12" type="ORF">GCM10011354_07320</name>
</gene>
<keyword evidence="7 10" id="KW-0472">Membrane</keyword>
<evidence type="ECO:0000256" key="7">
    <source>
        <dbReference type="ARBA" id="ARBA00023136"/>
    </source>
</evidence>
<evidence type="ECO:0000256" key="9">
    <source>
        <dbReference type="SAM" id="MobiDB-lite"/>
    </source>
</evidence>
<evidence type="ECO:0000313" key="13">
    <source>
        <dbReference type="Proteomes" id="UP000650511"/>
    </source>
</evidence>
<keyword evidence="13" id="KW-1185">Reference proteome</keyword>
<reference evidence="12" key="1">
    <citation type="journal article" date="2014" name="Int. J. Syst. Evol. Microbiol.">
        <title>Complete genome sequence of Corynebacterium casei LMG S-19264T (=DSM 44701T), isolated from a smear-ripened cheese.</title>
        <authorList>
            <consortium name="US DOE Joint Genome Institute (JGI-PGF)"/>
            <person name="Walter F."/>
            <person name="Albersmeier A."/>
            <person name="Kalinowski J."/>
            <person name="Ruckert C."/>
        </authorList>
    </citation>
    <scope>NUCLEOTIDE SEQUENCE</scope>
    <source>
        <strain evidence="12">CGMCC 1.14988</strain>
    </source>
</reference>
<sequence length="180" mass="19835">MERLVARFAGLTRALHYVSGALIVGLMLMIVGNVVGRWLFNRPIRGTVELTEIGMVAIVFLGFAYAQVREDHIRVDLVYEKLGRRGRVGLGLFAAAVSLVTVALMAWRLHDYVGILEASRRTTSALSIPLYWVAWVGVVGLVIYAVGVLTTAFERSRGPDDPDPEDGQLPIDLPTTDDER</sequence>
<dbReference type="InterPro" id="IPR055348">
    <property type="entry name" value="DctQ"/>
</dbReference>
<keyword evidence="5 10" id="KW-0812">Transmembrane</keyword>
<evidence type="ECO:0000256" key="1">
    <source>
        <dbReference type="ARBA" id="ARBA00004429"/>
    </source>
</evidence>
<evidence type="ECO:0000256" key="2">
    <source>
        <dbReference type="ARBA" id="ARBA00022448"/>
    </source>
</evidence>
<feature type="transmembrane region" description="Helical" evidence="10">
    <location>
        <begin position="14"/>
        <end position="36"/>
    </location>
</feature>
<feature type="region of interest" description="Disordered" evidence="9">
    <location>
        <begin position="156"/>
        <end position="180"/>
    </location>
</feature>
<evidence type="ECO:0000256" key="3">
    <source>
        <dbReference type="ARBA" id="ARBA00022475"/>
    </source>
</evidence>
<comment type="subcellular location">
    <subcellularLocation>
        <location evidence="1">Cell inner membrane</location>
        <topology evidence="1">Multi-pass membrane protein</topology>
    </subcellularLocation>
</comment>
<evidence type="ECO:0000313" key="12">
    <source>
        <dbReference type="EMBL" id="GGI04090.1"/>
    </source>
</evidence>
<feature type="transmembrane region" description="Helical" evidence="10">
    <location>
        <begin position="48"/>
        <end position="68"/>
    </location>
</feature>
<keyword evidence="6 10" id="KW-1133">Transmembrane helix</keyword>
<keyword evidence="4" id="KW-0997">Cell inner membrane</keyword>
<dbReference type="EMBL" id="BMHA01000002">
    <property type="protein sequence ID" value="GGI04090.1"/>
    <property type="molecule type" value="Genomic_DNA"/>
</dbReference>
<evidence type="ECO:0000256" key="8">
    <source>
        <dbReference type="ARBA" id="ARBA00038436"/>
    </source>
</evidence>
<dbReference type="AlphaFoldDB" id="A0A8J3ETK2"/>
<feature type="transmembrane region" description="Helical" evidence="10">
    <location>
        <begin position="130"/>
        <end position="153"/>
    </location>
</feature>
<keyword evidence="3" id="KW-1003">Cell membrane</keyword>
<dbReference type="GO" id="GO:0005886">
    <property type="term" value="C:plasma membrane"/>
    <property type="evidence" value="ECO:0007669"/>
    <property type="project" value="UniProtKB-SubCell"/>
</dbReference>
<comment type="similarity">
    <text evidence="8">Belongs to the TRAP transporter small permease family.</text>
</comment>
<dbReference type="Proteomes" id="UP000650511">
    <property type="component" value="Unassembled WGS sequence"/>
</dbReference>
<evidence type="ECO:0000256" key="4">
    <source>
        <dbReference type="ARBA" id="ARBA00022519"/>
    </source>
</evidence>
<comment type="caution">
    <text evidence="12">The sequence shown here is derived from an EMBL/GenBank/DDBJ whole genome shotgun (WGS) entry which is preliminary data.</text>
</comment>
<evidence type="ECO:0000256" key="10">
    <source>
        <dbReference type="SAM" id="Phobius"/>
    </source>
</evidence>
<proteinExistence type="inferred from homology"/>
<dbReference type="Pfam" id="PF04290">
    <property type="entry name" value="DctQ"/>
    <property type="match status" value="1"/>
</dbReference>
<dbReference type="InterPro" id="IPR007387">
    <property type="entry name" value="TRAP_DctQ"/>
</dbReference>
<evidence type="ECO:0000259" key="11">
    <source>
        <dbReference type="Pfam" id="PF04290"/>
    </source>
</evidence>
<feature type="transmembrane region" description="Helical" evidence="10">
    <location>
        <begin position="88"/>
        <end position="109"/>
    </location>
</feature>
<keyword evidence="2" id="KW-0813">Transport</keyword>
<accession>A0A8J3ETK2</accession>